<gene>
    <name evidence="3" type="ORF">HLVA_07000</name>
</gene>
<keyword evidence="2" id="KW-0472">Membrane</keyword>
<dbReference type="Proteomes" id="UP001321582">
    <property type="component" value="Chromosome"/>
</dbReference>
<evidence type="ECO:0000256" key="1">
    <source>
        <dbReference type="SAM" id="Coils"/>
    </source>
</evidence>
<evidence type="ECO:0000313" key="3">
    <source>
        <dbReference type="EMBL" id="BDU50131.1"/>
    </source>
</evidence>
<organism evidence="3 4">
    <name type="scientific">Haliovirga abyssi</name>
    <dbReference type="NCBI Taxonomy" id="2996794"/>
    <lineage>
        <taxon>Bacteria</taxon>
        <taxon>Fusobacteriati</taxon>
        <taxon>Fusobacteriota</taxon>
        <taxon>Fusobacteriia</taxon>
        <taxon>Fusobacteriales</taxon>
        <taxon>Haliovirgaceae</taxon>
        <taxon>Haliovirga</taxon>
    </lineage>
</organism>
<keyword evidence="2" id="KW-0812">Transmembrane</keyword>
<accession>A0AAU9DVG3</accession>
<evidence type="ECO:0000256" key="2">
    <source>
        <dbReference type="SAM" id="Phobius"/>
    </source>
</evidence>
<keyword evidence="1" id="KW-0175">Coiled coil</keyword>
<keyword evidence="4" id="KW-1185">Reference proteome</keyword>
<dbReference type="EMBL" id="AP027059">
    <property type="protein sequence ID" value="BDU50131.1"/>
    <property type="molecule type" value="Genomic_DNA"/>
</dbReference>
<name>A0AAU9DVG3_9FUSO</name>
<protein>
    <submittedName>
        <fullName evidence="3">Uncharacterized protein</fullName>
    </submittedName>
</protein>
<sequence>MGNEIIEMICKKIGVNERVASKLFELSNNDLDKVDEIYSKSEISEFLLIRGKFLGKRKNINGLFYIRIDINQMELDSIDFFVTYNKNIYSTDINIEFHIFEKILGHYKNQTDLEYEEETKNIIDFFKQYFHPGTVLELLKNFKSSRKDEVKNQINSQMNLAINEIASIEIVTDYEVIIKSKQEEDENYLEASLEIDPFNGKKVAELKKSDEIYIKLTDNSEYGRFISKTIGAKDSPVLRQVESIIEVSKGALETKEYKIVVNIVDDIYAKIYASGEIKVKTDKIVLNKKLIEEELKEYEKDEEEKLNYEKKSSDSLVLIVFMIIIIILIMLGIIMLIR</sequence>
<reference evidence="3 4" key="1">
    <citation type="submission" date="2022-11" db="EMBL/GenBank/DDBJ databases">
        <title>Haliovirga abyssi gen. nov., sp. nov., a mesophilic fermentative bacterium isolated from the Iheya North hydrothermal field and the proposal of Haliovirgaceae fam. nov.</title>
        <authorList>
            <person name="Miyazaki U."/>
            <person name="Tame A."/>
            <person name="Miyazaki J."/>
            <person name="Takai K."/>
            <person name="Sawayama S."/>
            <person name="Kitajima M."/>
            <person name="Okamoto A."/>
            <person name="Nakagawa S."/>
        </authorList>
    </citation>
    <scope>NUCLEOTIDE SEQUENCE [LARGE SCALE GENOMIC DNA]</scope>
    <source>
        <strain evidence="3 4">IC12</strain>
    </source>
</reference>
<feature type="transmembrane region" description="Helical" evidence="2">
    <location>
        <begin position="316"/>
        <end position="337"/>
    </location>
</feature>
<dbReference type="KEGG" id="haby:HLVA_07000"/>
<dbReference type="RefSeq" id="WP_307905067.1">
    <property type="nucleotide sequence ID" value="NZ_AP027059.1"/>
</dbReference>
<proteinExistence type="predicted"/>
<keyword evidence="2" id="KW-1133">Transmembrane helix</keyword>
<dbReference type="AlphaFoldDB" id="A0AAU9DVG3"/>
<evidence type="ECO:0000313" key="4">
    <source>
        <dbReference type="Proteomes" id="UP001321582"/>
    </source>
</evidence>
<feature type="coiled-coil region" evidence="1">
    <location>
        <begin position="281"/>
        <end position="311"/>
    </location>
</feature>